<dbReference type="PANTHER" id="PTHR11749">
    <property type="entry name" value="RIBULOSE-5-PHOSPHATE-3-EPIMERASE"/>
    <property type="match status" value="1"/>
</dbReference>
<sequence>MSLAEFEIIPGILTSKPEEFKLFISRAEGVVRRVQIDVIDGVYADNKTVFPEIFDEIETRLSLDFHLMVNEPVKWVEKCIRAGADRIIGQIEMMGSQREFVEAVARAGIKPGLAIDIDSSVGLLDDAIQYDLDVVLVMSVPAGYGGQKFHEEALEKIHALDLMRKRDQTPFRICDDGGVTMEYVDDLRSHGADEVVIGKRIFAGNLKKNVESFIARANMVKP</sequence>
<dbReference type="InterPro" id="IPR000056">
    <property type="entry name" value="Ribul_P_3_epim-like"/>
</dbReference>
<dbReference type="EMBL" id="MGGM01000033">
    <property type="protein sequence ID" value="OGM28225.1"/>
    <property type="molecule type" value="Genomic_DNA"/>
</dbReference>
<accession>A0A1F7YNX7</accession>
<evidence type="ECO:0000256" key="1">
    <source>
        <dbReference type="ARBA" id="ARBA00022723"/>
    </source>
</evidence>
<dbReference type="GO" id="GO:0046872">
    <property type="term" value="F:metal ion binding"/>
    <property type="evidence" value="ECO:0007669"/>
    <property type="project" value="UniProtKB-KW"/>
</dbReference>
<reference evidence="3 4" key="1">
    <citation type="journal article" date="2016" name="Nat. Commun.">
        <title>Thousands of microbial genomes shed light on interconnected biogeochemical processes in an aquifer system.</title>
        <authorList>
            <person name="Anantharaman K."/>
            <person name="Brown C.T."/>
            <person name="Hug L.A."/>
            <person name="Sharon I."/>
            <person name="Castelle C.J."/>
            <person name="Probst A.J."/>
            <person name="Thomas B.C."/>
            <person name="Singh A."/>
            <person name="Wilkins M.J."/>
            <person name="Karaoz U."/>
            <person name="Brodie E.L."/>
            <person name="Williams K.H."/>
            <person name="Hubbard S.S."/>
            <person name="Banfield J.F."/>
        </authorList>
    </citation>
    <scope>NUCLEOTIDE SEQUENCE [LARGE SCALE GENOMIC DNA]</scope>
</reference>
<dbReference type="Pfam" id="PF00834">
    <property type="entry name" value="Ribul_P_3_epim"/>
    <property type="match status" value="1"/>
</dbReference>
<dbReference type="Proteomes" id="UP000177263">
    <property type="component" value="Unassembled WGS sequence"/>
</dbReference>
<dbReference type="STRING" id="1802500.A2801_04330"/>
<protein>
    <recommendedName>
        <fullName evidence="5">Ribulose-phosphate 3-epimerase</fullName>
    </recommendedName>
</protein>
<evidence type="ECO:0000313" key="3">
    <source>
        <dbReference type="EMBL" id="OGM28225.1"/>
    </source>
</evidence>
<name>A0A1F7YNX7_9BACT</name>
<dbReference type="Gene3D" id="3.20.20.70">
    <property type="entry name" value="Aldolase class I"/>
    <property type="match status" value="1"/>
</dbReference>
<keyword evidence="1" id="KW-0479">Metal-binding</keyword>
<dbReference type="InterPro" id="IPR011060">
    <property type="entry name" value="RibuloseP-bd_barrel"/>
</dbReference>
<dbReference type="InterPro" id="IPR013785">
    <property type="entry name" value="Aldolase_TIM"/>
</dbReference>
<organism evidence="3 4">
    <name type="scientific">Candidatus Woesebacteria bacterium RIFCSPHIGHO2_01_FULL_41_10</name>
    <dbReference type="NCBI Taxonomy" id="1802500"/>
    <lineage>
        <taxon>Bacteria</taxon>
        <taxon>Candidatus Woeseibacteriota</taxon>
    </lineage>
</organism>
<gene>
    <name evidence="3" type="ORF">A2801_04330</name>
</gene>
<dbReference type="AlphaFoldDB" id="A0A1F7YNX7"/>
<comment type="caution">
    <text evidence="3">The sequence shown here is derived from an EMBL/GenBank/DDBJ whole genome shotgun (WGS) entry which is preliminary data.</text>
</comment>
<dbReference type="GO" id="GO:0005975">
    <property type="term" value="P:carbohydrate metabolic process"/>
    <property type="evidence" value="ECO:0007669"/>
    <property type="project" value="InterPro"/>
</dbReference>
<evidence type="ECO:0000313" key="4">
    <source>
        <dbReference type="Proteomes" id="UP000177263"/>
    </source>
</evidence>
<dbReference type="SUPFAM" id="SSF51366">
    <property type="entry name" value="Ribulose-phoshate binding barrel"/>
    <property type="match status" value="1"/>
</dbReference>
<proteinExistence type="predicted"/>
<dbReference type="GO" id="GO:0016857">
    <property type="term" value="F:racemase and epimerase activity, acting on carbohydrates and derivatives"/>
    <property type="evidence" value="ECO:0007669"/>
    <property type="project" value="InterPro"/>
</dbReference>
<keyword evidence="2" id="KW-0413">Isomerase</keyword>
<evidence type="ECO:0008006" key="5">
    <source>
        <dbReference type="Google" id="ProtNLM"/>
    </source>
</evidence>
<evidence type="ECO:0000256" key="2">
    <source>
        <dbReference type="ARBA" id="ARBA00023235"/>
    </source>
</evidence>